<dbReference type="SMART" id="SM00100">
    <property type="entry name" value="cNMP"/>
    <property type="match status" value="3"/>
</dbReference>
<dbReference type="InterPro" id="IPR056556">
    <property type="entry name" value="NTE1_P-loop_dom"/>
</dbReference>
<feature type="short sequence motif" description="GXGXXG" evidence="17">
    <location>
        <begin position="818"/>
        <end position="823"/>
    </location>
</feature>
<dbReference type="PANTHER" id="PTHR14226:SF23">
    <property type="entry name" value="PATATIN-LIKE PHOSPHOLIPASE DOMAIN-CONTAINING PROTEIN 7"/>
    <property type="match status" value="1"/>
</dbReference>
<dbReference type="AlphaFoldDB" id="A0A671W894"/>
<evidence type="ECO:0000256" key="4">
    <source>
        <dbReference type="ARBA" id="ARBA00022553"/>
    </source>
</evidence>
<keyword evidence="21" id="KW-1185">Reference proteome</keyword>
<evidence type="ECO:0000256" key="15">
    <source>
        <dbReference type="ARBA" id="ARBA00048454"/>
    </source>
</evidence>
<keyword evidence="12" id="KW-0472">Membrane</keyword>
<evidence type="ECO:0000256" key="8">
    <source>
        <dbReference type="ARBA" id="ARBA00022824"/>
    </source>
</evidence>
<keyword evidence="5" id="KW-0812">Transmembrane</keyword>
<dbReference type="InterPro" id="IPR050301">
    <property type="entry name" value="NTE"/>
</dbReference>
<evidence type="ECO:0000256" key="2">
    <source>
        <dbReference type="ARBA" id="ARBA00006636"/>
    </source>
</evidence>
<keyword evidence="10" id="KW-1133">Transmembrane helix</keyword>
<protein>
    <recommendedName>
        <fullName evidence="3">lysophospholipase</fullName>
        <ecNumber evidence="3">3.1.1.5</ecNumber>
    </recommendedName>
</protein>
<evidence type="ECO:0000256" key="13">
    <source>
        <dbReference type="ARBA" id="ARBA00047314"/>
    </source>
</evidence>
<evidence type="ECO:0000259" key="18">
    <source>
        <dbReference type="PROSITE" id="PS50042"/>
    </source>
</evidence>
<keyword evidence="7" id="KW-0378">Hydrolase</keyword>
<comment type="catalytic activity">
    <reaction evidence="16">
        <text>1-hexadecanoyl-sn-glycero-3-phosphocholine + H2O = sn-glycerol 3-phosphocholine + hexadecanoate + H(+)</text>
        <dbReference type="Rhea" id="RHEA:40435"/>
        <dbReference type="ChEBI" id="CHEBI:7896"/>
        <dbReference type="ChEBI" id="CHEBI:15377"/>
        <dbReference type="ChEBI" id="CHEBI:15378"/>
        <dbReference type="ChEBI" id="CHEBI:16870"/>
        <dbReference type="ChEBI" id="CHEBI:72998"/>
    </reaction>
    <physiologicalReaction direction="left-to-right" evidence="16">
        <dbReference type="Rhea" id="RHEA:40436"/>
    </physiologicalReaction>
</comment>
<evidence type="ECO:0000256" key="10">
    <source>
        <dbReference type="ARBA" id="ARBA00022989"/>
    </source>
</evidence>
<dbReference type="GO" id="GO:0016042">
    <property type="term" value="P:lipid catabolic process"/>
    <property type="evidence" value="ECO:0007669"/>
    <property type="project" value="UniProtKB-KW"/>
</dbReference>
<evidence type="ECO:0000256" key="11">
    <source>
        <dbReference type="ARBA" id="ARBA00023098"/>
    </source>
</evidence>
<keyword evidence="9" id="KW-0442">Lipid degradation</keyword>
<comment type="catalytic activity">
    <reaction evidence="14">
        <text>1-hexadecanoyl-sn-glycero-3-phosphate + H2O = sn-glycerol 3-phosphate + hexadecanoate + H(+)</text>
        <dbReference type="Rhea" id="RHEA:49092"/>
        <dbReference type="ChEBI" id="CHEBI:7896"/>
        <dbReference type="ChEBI" id="CHEBI:15377"/>
        <dbReference type="ChEBI" id="CHEBI:15378"/>
        <dbReference type="ChEBI" id="CHEBI:57518"/>
        <dbReference type="ChEBI" id="CHEBI:57597"/>
    </reaction>
    <physiologicalReaction direction="left-to-right" evidence="14">
        <dbReference type="Rhea" id="RHEA:49093"/>
    </physiologicalReaction>
</comment>
<dbReference type="Pfam" id="PF24179">
    <property type="entry name" value="NTE_Ploop"/>
    <property type="match status" value="1"/>
</dbReference>
<dbReference type="PROSITE" id="PS51635">
    <property type="entry name" value="PNPLA"/>
    <property type="match status" value="1"/>
</dbReference>
<name>A0A671W894_SPAAU</name>
<comment type="subcellular location">
    <subcellularLocation>
        <location evidence="1">Endoplasmic reticulum membrane</location>
        <topology evidence="1">Single-pass type III membrane protein</topology>
    </subcellularLocation>
</comment>
<dbReference type="PROSITE" id="PS50042">
    <property type="entry name" value="CNMP_BINDING_3"/>
    <property type="match status" value="3"/>
</dbReference>
<dbReference type="InterPro" id="IPR000595">
    <property type="entry name" value="cNMP-bd_dom"/>
</dbReference>
<sequence length="1108" mass="124508">MLLNRQQYSLQLHCYAFSPYNTIVVTLLSLSRKFSILKFILMLMPGVPHYRFRKRDKVLFYGRKIMRKVQTLSSIPPPTSTSVSKQPQRIRKRTKVLSIARKILRIRKDPPTLQPKEPPPSLLEADLTEFDVQSSNLPSEVLYMLKNVRVLGHFDKPLFLELCRHMVLIELQEGEGLFRPGDDDDSIYVVQDGQLELCIQENDGTEPVVKDVHPGDSVHSLLSILDIITGYPAPYKTVLARAATRSTILRLPASAFESVFKKYPETLVRVIQIIMVRLQRVTFLALHNYLGLTTELFNPVGGKLISARIFPSQKKSVTMQHTPSEVFHYTDCGGHSDAINLSKSSTILQAAKRDLLGIIQLQDPSLLEGRVTLHQVKAGSVVARQGDQEVSIQFVISGLLHVYQRMIDREEETRLFVTHPGELVGQLAVLTGEPLIFTVRAQRDCSFLSISKTHFYEIMRVEPKVVLNVAHTVVKRMSTFVRQIDFALDWMAVEAGRAVYRQGEKSDSTFIVLSGRLRSVIMKEDGKKELIGEYGRGDLIGVVEALTHQNRATTVHAVRDSELAKLPEGALSSIKRKFPQVVTRLIHLLGQKILQQVNGPLTGVKWDAGNQASNLSTVTVLPVSEEVPLTTFTMELQHALMAIGPTLLLTSDIIKQRLGAAALDSVHEYRLSSWLGQQEDIHRIVLYQTDYTLTPWTQRCIRQADCIIIVGLGEQDPAVGELERMLEGSAVRAQKQLVLLHREDGPPPKGTVDWLNMRSWISRHLHLSCPRRVFSKRSLPKLLELYQRVFEKPADRHSDFSRLARVLTGNAIAIILGGGGARGCSQVGVMRAICEAGIPVDLIGGTSIGSLMGALYAEDRSYSRMRMRAREWAMEMTSVFKKVLDLTYPVTSMFSGAAFNSSISNVFKSKQIEDLWIPYFNITTDITASAMRVHTDADVARSMGAKVVIAIDVGSRDETNLTNYGDSLSGWWLLWKRLNPLAEKVKVLNMAEIQTRLAYVCCVRQLESVKSSDYCEYIRPPIDRYRTLEFGKFDEIAEVGYQHGKTVFDVWSRSGVVEKMLKDRHQEEFHNTQGKNNVSKGEGKAYGEIFSPSNMRYLPPVCAATQGG</sequence>
<dbReference type="GeneTree" id="ENSGT00940000156763"/>
<dbReference type="InterPro" id="IPR014710">
    <property type="entry name" value="RmlC-like_jellyroll"/>
</dbReference>
<evidence type="ECO:0000256" key="12">
    <source>
        <dbReference type="ARBA" id="ARBA00023136"/>
    </source>
</evidence>
<evidence type="ECO:0000256" key="16">
    <source>
        <dbReference type="ARBA" id="ARBA00048656"/>
    </source>
</evidence>
<evidence type="ECO:0000256" key="9">
    <source>
        <dbReference type="ARBA" id="ARBA00022963"/>
    </source>
</evidence>
<keyword evidence="8" id="KW-0256">Endoplasmic reticulum</keyword>
<feature type="short sequence motif" description="GXSXG" evidence="17">
    <location>
        <begin position="845"/>
        <end position="849"/>
    </location>
</feature>
<dbReference type="Proteomes" id="UP000472265">
    <property type="component" value="Chromosome 12"/>
</dbReference>
<dbReference type="GO" id="GO:0004622">
    <property type="term" value="F:phosphatidylcholine lysophospholipase activity"/>
    <property type="evidence" value="ECO:0007669"/>
    <property type="project" value="UniProtKB-EC"/>
</dbReference>
<dbReference type="PANTHER" id="PTHR14226">
    <property type="entry name" value="NEUROPATHY TARGET ESTERASE/SWISS CHEESE D.MELANOGASTER"/>
    <property type="match status" value="1"/>
</dbReference>
<dbReference type="CDD" id="cd00038">
    <property type="entry name" value="CAP_ED"/>
    <property type="match status" value="3"/>
</dbReference>
<reference evidence="20" key="3">
    <citation type="submission" date="2025-09" db="UniProtKB">
        <authorList>
            <consortium name="Ensembl"/>
        </authorList>
    </citation>
    <scope>IDENTIFICATION</scope>
</reference>
<organism evidence="20 21">
    <name type="scientific">Sparus aurata</name>
    <name type="common">Gilthead sea bream</name>
    <dbReference type="NCBI Taxonomy" id="8175"/>
    <lineage>
        <taxon>Eukaryota</taxon>
        <taxon>Metazoa</taxon>
        <taxon>Chordata</taxon>
        <taxon>Craniata</taxon>
        <taxon>Vertebrata</taxon>
        <taxon>Euteleostomi</taxon>
        <taxon>Actinopterygii</taxon>
        <taxon>Neopterygii</taxon>
        <taxon>Teleostei</taxon>
        <taxon>Neoteleostei</taxon>
        <taxon>Acanthomorphata</taxon>
        <taxon>Eupercaria</taxon>
        <taxon>Spariformes</taxon>
        <taxon>Sparidae</taxon>
        <taxon>Sparus</taxon>
    </lineage>
</organism>
<dbReference type="SUPFAM" id="SSF51206">
    <property type="entry name" value="cAMP-binding domain-like"/>
    <property type="match status" value="3"/>
</dbReference>
<evidence type="ECO:0000259" key="19">
    <source>
        <dbReference type="PROSITE" id="PS51635"/>
    </source>
</evidence>
<dbReference type="InterPro" id="IPR016035">
    <property type="entry name" value="Acyl_Trfase/lysoPLipase"/>
</dbReference>
<dbReference type="SUPFAM" id="SSF52151">
    <property type="entry name" value="FabD/lysophospholipase-like"/>
    <property type="match status" value="1"/>
</dbReference>
<dbReference type="FunFam" id="2.60.120.10:FF:000022">
    <property type="entry name" value="Patatin like phospholipase domain containing 7"/>
    <property type="match status" value="1"/>
</dbReference>
<reference evidence="20" key="1">
    <citation type="submission" date="2021-04" db="EMBL/GenBank/DDBJ databases">
        <authorList>
            <consortium name="Wellcome Sanger Institute Data Sharing"/>
        </authorList>
    </citation>
    <scope>NUCLEOTIDE SEQUENCE [LARGE SCALE GENOMIC DNA]</scope>
</reference>
<reference evidence="20" key="2">
    <citation type="submission" date="2025-08" db="UniProtKB">
        <authorList>
            <consortium name="Ensembl"/>
        </authorList>
    </citation>
    <scope>IDENTIFICATION</scope>
</reference>
<accession>A0A671W894</accession>
<evidence type="ECO:0000256" key="17">
    <source>
        <dbReference type="PROSITE-ProRule" id="PRU01161"/>
    </source>
</evidence>
<comment type="catalytic activity">
    <reaction evidence="13">
        <text>1-(9Z-octadecenoyl)-sn-glycero-3-phosphocholine + H2O = sn-glycerol 3-phosphocholine + (9Z)-octadecenoate + H(+)</text>
        <dbReference type="Rhea" id="RHEA:40807"/>
        <dbReference type="ChEBI" id="CHEBI:15377"/>
        <dbReference type="ChEBI" id="CHEBI:15378"/>
        <dbReference type="ChEBI" id="CHEBI:16870"/>
        <dbReference type="ChEBI" id="CHEBI:28610"/>
        <dbReference type="ChEBI" id="CHEBI:30823"/>
    </reaction>
    <physiologicalReaction direction="left-to-right" evidence="13">
        <dbReference type="Rhea" id="RHEA:40808"/>
    </physiologicalReaction>
</comment>
<dbReference type="FunFam" id="3.40.1090.10:FF:000015">
    <property type="entry name" value="Patatin like phospholipase domain containing 7"/>
    <property type="match status" value="1"/>
</dbReference>
<evidence type="ECO:0000256" key="14">
    <source>
        <dbReference type="ARBA" id="ARBA00048133"/>
    </source>
</evidence>
<dbReference type="EC" id="3.1.1.5" evidence="3"/>
<dbReference type="InterPro" id="IPR018490">
    <property type="entry name" value="cNMP-bd_dom_sf"/>
</dbReference>
<dbReference type="Pfam" id="PF01734">
    <property type="entry name" value="Patatin"/>
    <property type="match status" value="1"/>
</dbReference>
<proteinExistence type="inferred from homology"/>
<feature type="domain" description="Cyclic nucleotide-binding" evidence="18">
    <location>
        <begin position="150"/>
        <end position="277"/>
    </location>
</feature>
<evidence type="ECO:0000256" key="5">
    <source>
        <dbReference type="ARBA" id="ARBA00022692"/>
    </source>
</evidence>
<evidence type="ECO:0000313" key="20">
    <source>
        <dbReference type="Ensembl" id="ENSSAUP00010035293.1"/>
    </source>
</evidence>
<dbReference type="InterPro" id="IPR002641">
    <property type="entry name" value="PNPLA_dom"/>
</dbReference>
<feature type="domain" description="PNPLA" evidence="19">
    <location>
        <begin position="814"/>
        <end position="976"/>
    </location>
</feature>
<evidence type="ECO:0000256" key="1">
    <source>
        <dbReference type="ARBA" id="ARBA00004643"/>
    </source>
</evidence>
<dbReference type="Pfam" id="PF00027">
    <property type="entry name" value="cNMP_binding"/>
    <property type="match status" value="3"/>
</dbReference>
<feature type="domain" description="Cyclic nucleotide-binding" evidence="18">
    <location>
        <begin position="487"/>
        <end position="592"/>
    </location>
</feature>
<feature type="domain" description="Cyclic nucleotide-binding" evidence="18">
    <location>
        <begin position="376"/>
        <end position="459"/>
    </location>
</feature>
<dbReference type="FunFam" id="2.60.120.10:FF:000012">
    <property type="entry name" value="neuropathy target esterase isoform X2"/>
    <property type="match status" value="1"/>
</dbReference>
<dbReference type="Ensembl" id="ENSSAUT00010037181.1">
    <property type="protein sequence ID" value="ENSSAUP00010035293.1"/>
    <property type="gene ID" value="ENSSAUG00010007985.1"/>
</dbReference>
<dbReference type="GO" id="GO:0005789">
    <property type="term" value="C:endoplasmic reticulum membrane"/>
    <property type="evidence" value="ECO:0007669"/>
    <property type="project" value="UniProtKB-SubCell"/>
</dbReference>
<dbReference type="CDD" id="cd07225">
    <property type="entry name" value="Pat_PNPLA6_PNPLA7"/>
    <property type="match status" value="1"/>
</dbReference>
<dbReference type="FunFam" id="2.60.120.10:FF:000010">
    <property type="entry name" value="neuropathy target esterase isoform X1"/>
    <property type="match status" value="1"/>
</dbReference>
<evidence type="ECO:0000256" key="7">
    <source>
        <dbReference type="ARBA" id="ARBA00022801"/>
    </source>
</evidence>
<dbReference type="Gene3D" id="3.40.1090.10">
    <property type="entry name" value="Cytosolic phospholipase A2 catalytic domain"/>
    <property type="match status" value="1"/>
</dbReference>
<comment type="similarity">
    <text evidence="2">Belongs to the NTE family.</text>
</comment>
<evidence type="ECO:0000256" key="6">
    <source>
        <dbReference type="ARBA" id="ARBA00022737"/>
    </source>
</evidence>
<keyword evidence="4" id="KW-0597">Phosphoprotein</keyword>
<keyword evidence="6" id="KW-0677">Repeat</keyword>
<dbReference type="Gene3D" id="2.60.120.10">
    <property type="entry name" value="Jelly Rolls"/>
    <property type="match status" value="3"/>
</dbReference>
<comment type="caution">
    <text evidence="17">Lacks conserved residue(s) required for the propagation of feature annotation.</text>
</comment>
<evidence type="ECO:0000256" key="3">
    <source>
        <dbReference type="ARBA" id="ARBA00013274"/>
    </source>
</evidence>
<gene>
    <name evidence="20" type="primary">PNPLA7</name>
</gene>
<keyword evidence="11" id="KW-0443">Lipid metabolism</keyword>
<evidence type="ECO:0000313" key="21">
    <source>
        <dbReference type="Proteomes" id="UP000472265"/>
    </source>
</evidence>
<comment type="catalytic activity">
    <reaction evidence="15">
        <text>a 1-acyl-sn-glycero-3-phosphocholine + H2O = sn-glycerol 3-phosphocholine + a fatty acid + H(+)</text>
        <dbReference type="Rhea" id="RHEA:15177"/>
        <dbReference type="ChEBI" id="CHEBI:15377"/>
        <dbReference type="ChEBI" id="CHEBI:15378"/>
        <dbReference type="ChEBI" id="CHEBI:16870"/>
        <dbReference type="ChEBI" id="CHEBI:28868"/>
        <dbReference type="ChEBI" id="CHEBI:58168"/>
        <dbReference type="EC" id="3.1.1.5"/>
    </reaction>
    <physiologicalReaction direction="left-to-right" evidence="15">
        <dbReference type="Rhea" id="RHEA:15178"/>
    </physiologicalReaction>
</comment>